<comment type="caution">
    <text evidence="2">The sequence shown here is derived from an EMBL/GenBank/DDBJ whole genome shotgun (WGS) entry which is preliminary data.</text>
</comment>
<feature type="chain" id="PRO_5024442581" evidence="1">
    <location>
        <begin position="33"/>
        <end position="159"/>
    </location>
</feature>
<dbReference type="OrthoDB" id="9829127at2"/>
<keyword evidence="3" id="KW-1185">Reference proteome</keyword>
<dbReference type="RefSeq" id="WP_155351252.1">
    <property type="nucleotide sequence ID" value="NZ_BAAAHM010000021.1"/>
</dbReference>
<evidence type="ECO:0000313" key="3">
    <source>
        <dbReference type="Proteomes" id="UP000377595"/>
    </source>
</evidence>
<protein>
    <submittedName>
        <fullName evidence="2">Uncharacterized protein</fullName>
    </submittedName>
</protein>
<accession>A0A5M3Y3H4</accession>
<evidence type="ECO:0000313" key="2">
    <source>
        <dbReference type="EMBL" id="GES26543.1"/>
    </source>
</evidence>
<sequence>MNKIVSRLGRGVALGAVMAFAGLGLAVTPANAAADTAVIAITKQPGNYFKVTIDVVIGMTEFQAQQLKNTGHPIVLRVWGEDKVSDNVLYGPDSFKAYDVTKRGIELHTYYYFKSGTTLNEDSGWFDDEVDDIYVGAHLLNPAGSTLRSVESNTVHGRF</sequence>
<dbReference type="AlphaFoldDB" id="A0A5M3Y3H4"/>
<organism evidence="2 3">
    <name type="scientific">Acrocarpospora pleiomorpha</name>
    <dbReference type="NCBI Taxonomy" id="90975"/>
    <lineage>
        <taxon>Bacteria</taxon>
        <taxon>Bacillati</taxon>
        <taxon>Actinomycetota</taxon>
        <taxon>Actinomycetes</taxon>
        <taxon>Streptosporangiales</taxon>
        <taxon>Streptosporangiaceae</taxon>
        <taxon>Acrocarpospora</taxon>
    </lineage>
</organism>
<evidence type="ECO:0000256" key="1">
    <source>
        <dbReference type="SAM" id="SignalP"/>
    </source>
</evidence>
<keyword evidence="1" id="KW-0732">Signal</keyword>
<dbReference type="Proteomes" id="UP000377595">
    <property type="component" value="Unassembled WGS sequence"/>
</dbReference>
<feature type="signal peptide" evidence="1">
    <location>
        <begin position="1"/>
        <end position="32"/>
    </location>
</feature>
<reference evidence="2 3" key="1">
    <citation type="submission" date="2019-10" db="EMBL/GenBank/DDBJ databases">
        <title>Whole genome shotgun sequence of Acrocarpospora pleiomorpha NBRC 16267.</title>
        <authorList>
            <person name="Ichikawa N."/>
            <person name="Kimura A."/>
            <person name="Kitahashi Y."/>
            <person name="Komaki H."/>
            <person name="Oguchi A."/>
        </authorList>
    </citation>
    <scope>NUCLEOTIDE SEQUENCE [LARGE SCALE GENOMIC DNA]</scope>
    <source>
        <strain evidence="2 3">NBRC 16267</strain>
    </source>
</reference>
<name>A0A5M3Y3H4_9ACTN</name>
<gene>
    <name evidence="2" type="ORF">Aple_094420</name>
</gene>
<proteinExistence type="predicted"/>
<dbReference type="EMBL" id="BLAF01000090">
    <property type="protein sequence ID" value="GES26543.1"/>
    <property type="molecule type" value="Genomic_DNA"/>
</dbReference>